<comment type="caution">
    <text evidence="2">The sequence shown here is derived from an EMBL/GenBank/DDBJ whole genome shotgun (WGS) entry which is preliminary data.</text>
</comment>
<feature type="domain" description="DUF559" evidence="1">
    <location>
        <begin position="226"/>
        <end position="306"/>
    </location>
</feature>
<evidence type="ECO:0000313" key="2">
    <source>
        <dbReference type="EMBL" id="EID51186.1"/>
    </source>
</evidence>
<accession>I0UTI3</accession>
<dbReference type="InterPro" id="IPR007569">
    <property type="entry name" value="DUF559"/>
</dbReference>
<gene>
    <name evidence="2" type="ORF">HMPREF1324_0666</name>
</gene>
<name>I0UTI3_9MICC</name>
<dbReference type="OrthoDB" id="5517693at2"/>
<dbReference type="InterPro" id="IPR011335">
    <property type="entry name" value="Restrct_endonuc-II-like"/>
</dbReference>
<organism evidence="2 3">
    <name type="scientific">Rothia aeria F0474</name>
    <dbReference type="NCBI Taxonomy" id="1125724"/>
    <lineage>
        <taxon>Bacteria</taxon>
        <taxon>Bacillati</taxon>
        <taxon>Actinomycetota</taxon>
        <taxon>Actinomycetes</taxon>
        <taxon>Micrococcales</taxon>
        <taxon>Micrococcaceae</taxon>
        <taxon>Rothia</taxon>
    </lineage>
</organism>
<proteinExistence type="predicted"/>
<dbReference type="SUPFAM" id="SSF52980">
    <property type="entry name" value="Restriction endonuclease-like"/>
    <property type="match status" value="1"/>
</dbReference>
<dbReference type="EMBL" id="AJJQ01000032">
    <property type="protein sequence ID" value="EID51186.1"/>
    <property type="molecule type" value="Genomic_DNA"/>
</dbReference>
<protein>
    <submittedName>
        <fullName evidence="2">PF04480 family protein</fullName>
    </submittedName>
</protein>
<evidence type="ECO:0000259" key="1">
    <source>
        <dbReference type="Pfam" id="PF04480"/>
    </source>
</evidence>
<reference evidence="2" key="1">
    <citation type="submission" date="2012-03" db="EMBL/GenBank/DDBJ databases">
        <authorList>
            <person name="Durkin A.S."/>
            <person name="McCorrison J."/>
            <person name="Torralba M."/>
            <person name="Gillis M."/>
            <person name="Methe B."/>
            <person name="Sutton G."/>
            <person name="Nelson K.E."/>
        </authorList>
    </citation>
    <scope>NUCLEOTIDE SEQUENCE [LARGE SCALE GENOMIC DNA]</scope>
    <source>
        <strain evidence="2">F0474</strain>
    </source>
</reference>
<dbReference type="Pfam" id="PF04480">
    <property type="entry name" value="DUF559"/>
    <property type="match status" value="1"/>
</dbReference>
<sequence length="313" mass="35660">MSKSSVRCKQLERIYPLVKNSYQISEEGIGARRLQQLLREGHARRLAHNQYLSTLRWQKMTPEEKHLARVIAYAKSCENPVFTHLSAAILHGIPVLKIPRTVHVRSVAGSPHSGISSHQDRHTLEAPITYFYGGVKATDVLSTVIGCARTLPLEEALVVADGALSRQRKSSRVTRSALYEALTHLSHKGSAKARRVAQLMSDKSDSPGETLTRLRLHEFGLYPQEQYRVRTDEGEYFGDFGFEQQKVILEFDGRVKQTSRVMNPDGWAIDREKERENALLRKGWRILRVNWHHVSSRNPVVLEQALRDFGLLH</sequence>
<evidence type="ECO:0000313" key="3">
    <source>
        <dbReference type="Proteomes" id="UP000004863"/>
    </source>
</evidence>
<dbReference type="AlphaFoldDB" id="I0UTI3"/>
<dbReference type="PATRIC" id="fig|1125724.3.peg.1225"/>
<dbReference type="Proteomes" id="UP000004863">
    <property type="component" value="Unassembled WGS sequence"/>
</dbReference>
<dbReference type="Gene3D" id="3.40.960.10">
    <property type="entry name" value="VSR Endonuclease"/>
    <property type="match status" value="1"/>
</dbReference>
<keyword evidence="3" id="KW-1185">Reference proteome</keyword>